<keyword evidence="8 15" id="KW-0418">Kinase</keyword>
<dbReference type="PROSITE" id="PS50011">
    <property type="entry name" value="PROTEIN_KINASE_DOM"/>
    <property type="match status" value="1"/>
</dbReference>
<dbReference type="AlphaFoldDB" id="G0S169"/>
<proteinExistence type="inferred from homology"/>
<dbReference type="OMA" id="THVGPWQ"/>
<dbReference type="SUPFAM" id="SSF56112">
    <property type="entry name" value="Protein kinase-like (PK-like)"/>
    <property type="match status" value="1"/>
</dbReference>
<evidence type="ECO:0000256" key="10">
    <source>
        <dbReference type="ARBA" id="ARBA00047899"/>
    </source>
</evidence>
<keyword evidence="16" id="KW-1185">Reference proteome</keyword>
<evidence type="ECO:0000256" key="11">
    <source>
        <dbReference type="ARBA" id="ARBA00048679"/>
    </source>
</evidence>
<reference evidence="15 16" key="1">
    <citation type="journal article" date="2011" name="Cell">
        <title>Insight into structure and assembly of the nuclear pore complex by utilizing the genome of a eukaryotic thermophile.</title>
        <authorList>
            <person name="Amlacher S."/>
            <person name="Sarges P."/>
            <person name="Flemming D."/>
            <person name="van Noort V."/>
            <person name="Kunze R."/>
            <person name="Devos D.P."/>
            <person name="Arumugam M."/>
            <person name="Bork P."/>
            <person name="Hurt E."/>
        </authorList>
    </citation>
    <scope>NUCLEOTIDE SEQUENCE [LARGE SCALE GENOMIC DNA]</scope>
    <source>
        <strain evidence="16">DSM 1495 / CBS 144.50 / IMI 039719</strain>
    </source>
</reference>
<evidence type="ECO:0000256" key="4">
    <source>
        <dbReference type="ARBA" id="ARBA00022527"/>
    </source>
</evidence>
<dbReference type="STRING" id="759272.G0S169"/>
<organism evidence="16">
    <name type="scientific">Chaetomium thermophilum (strain DSM 1495 / CBS 144.50 / IMI 039719)</name>
    <name type="common">Thermochaetoides thermophila</name>
    <dbReference type="NCBI Taxonomy" id="759272"/>
    <lineage>
        <taxon>Eukaryota</taxon>
        <taxon>Fungi</taxon>
        <taxon>Dikarya</taxon>
        <taxon>Ascomycota</taxon>
        <taxon>Pezizomycotina</taxon>
        <taxon>Sordariomycetes</taxon>
        <taxon>Sordariomycetidae</taxon>
        <taxon>Sordariales</taxon>
        <taxon>Chaetomiaceae</taxon>
        <taxon>Thermochaetoides</taxon>
    </lineage>
</organism>
<feature type="compositionally biased region" description="Polar residues" evidence="13">
    <location>
        <begin position="928"/>
        <end position="946"/>
    </location>
</feature>
<evidence type="ECO:0000313" key="15">
    <source>
        <dbReference type="EMBL" id="EGS22779.1"/>
    </source>
</evidence>
<evidence type="ECO:0000259" key="14">
    <source>
        <dbReference type="PROSITE" id="PS50011"/>
    </source>
</evidence>
<feature type="compositionally biased region" description="Low complexity" evidence="13">
    <location>
        <begin position="628"/>
        <end position="637"/>
    </location>
</feature>
<evidence type="ECO:0000256" key="12">
    <source>
        <dbReference type="PROSITE-ProRule" id="PRU10141"/>
    </source>
</evidence>
<dbReference type="eggNOG" id="KOG0588">
    <property type="taxonomic scope" value="Eukaryota"/>
</dbReference>
<evidence type="ECO:0000256" key="9">
    <source>
        <dbReference type="ARBA" id="ARBA00022840"/>
    </source>
</evidence>
<evidence type="ECO:0000256" key="13">
    <source>
        <dbReference type="SAM" id="MobiDB-lite"/>
    </source>
</evidence>
<feature type="region of interest" description="Disordered" evidence="13">
    <location>
        <begin position="907"/>
        <end position="982"/>
    </location>
</feature>
<dbReference type="OrthoDB" id="504170at2759"/>
<dbReference type="GO" id="GO:0004674">
    <property type="term" value="F:protein serine/threonine kinase activity"/>
    <property type="evidence" value="ECO:0007669"/>
    <property type="project" value="UniProtKB-KW"/>
</dbReference>
<dbReference type="RefSeq" id="XP_006691771.1">
    <property type="nucleotide sequence ID" value="XM_006691708.1"/>
</dbReference>
<dbReference type="Gene3D" id="3.30.310.220">
    <property type="entry name" value="Fungal kinase associated-1 domain"/>
    <property type="match status" value="1"/>
</dbReference>
<dbReference type="GO" id="GO:0005524">
    <property type="term" value="F:ATP binding"/>
    <property type="evidence" value="ECO:0007669"/>
    <property type="project" value="UniProtKB-UniRule"/>
</dbReference>
<dbReference type="Pfam" id="PF16797">
    <property type="entry name" value="Fungal_KA1"/>
    <property type="match status" value="1"/>
</dbReference>
<comment type="similarity">
    <text evidence="2">Belongs to the protein kinase superfamily. CAMK Ser/Thr protein kinase family. NIM1 subfamily.</text>
</comment>
<dbReference type="PANTHER" id="PTHR24346:SF110">
    <property type="entry name" value="NON-SPECIFIC SERINE_THREONINE PROTEIN KINASE"/>
    <property type="match status" value="1"/>
</dbReference>
<dbReference type="PROSITE" id="PS00107">
    <property type="entry name" value="PROTEIN_KINASE_ATP"/>
    <property type="match status" value="1"/>
</dbReference>
<evidence type="ECO:0000256" key="7">
    <source>
        <dbReference type="ARBA" id="ARBA00022741"/>
    </source>
</evidence>
<sequence>MDLHSSSGRSISRKPLSDATQRVNYATVANVGRHQTDVDENFASLKSKHISGGRTNPVVSSIYNPSEQRIPQRVQASTHTTTMGTSAYPKLAVVTRDPRDEARRVSQFSNVSSNASTTRQLKTHIGPWQLGKTLGKGSSARVRLARHRVTQQLVAIKIVAKSTAAITQAGSLANLDRIDYRNPKTREDGGLRRMPLAIEREIAILKLIRHPNIIELLDIWENRSEIYLVTEYVEKGDLFEFINWTGPLCEEEAIFYFRQIMTALDYCHSFNICHRDLKPENILLKSNGQIKIADFGMAALQQGPNHQLRTACGSPHYAAPELLRHQYYKGSAVDIWSMGVILYAMLAGRLPFDENDMATMLAKAKRAEYRMPPHLSAEAKDLIGRILVSQPAHRITMKQMWRHSLIKKYDYLEEYMKWDNQPHYGIRNMAAAPIPEEVDIQILRQLRALWHNYTEEELIEKLRQDKPNDYKMFYWLLYNHREAQLENYNNNVPISKSDYHHLKPPGWVKRVTTCQFTEPGRKGYPRTVSKFTVISTVPDVDETGTVKSYDPFNASRIIHPAQASHAKIIIHRNNQESGFNPSPTVVSHSYRSYKSVNGSFKLHSTASSRRTSSADRLRSPYSTMASIRSQQSSVRVRVANRSKRGVDFSNIRNKGQRHRKNRHNALSAPASNKENRDTTERKPDVTSTSQKQASNRVNIANSMVDVPESATSVFAWTEELEELQQCLVKTCDEAFGNSLLSETTTIGVDTRETSPFTLSFGLLEPTGCANYFTPRAQDARPLPPVPANKASTYSGYNSRLQQSPERRVVSEPAYCDSHNNNNNSSSNVRNLSCVHEDQKDKNDWIKQLKAGRDLVPEPLRTPSSRVNKSYDFLSKAENTIRVVDSPSARGFDFTVEVPKPLNIRKVSPASTAAKSPIAQSHEGAQRRVSYNAQDKHPSVSSHPTESNAKKRVSSWFKRTSKHEESNDSGYGAATESSTRSKDALADLDAPRFDRQGSHSSDSGSDLRAPKKKFNLAFWKWSKNTQAAPRMAIIDDYVDDSEWEDEEEVEEPKYIPPLPRAATTRPGKGKGKKKQDDEPQFTSLWSDSELGYRKIEVQQNWLARLFRVKPAMRYMCFTLSKRRARQELVLLLREWRKYGMKSVDVDKERNIIWAHVGPRNYLNIKEVTFAIEIMTVIEHGTRSFLSIARITQEKGAASSFYKVVEAIYDSFSSRGLLVVDKRKINMMIKTLNS</sequence>
<dbReference type="Pfam" id="PF00069">
    <property type="entry name" value="Pkinase"/>
    <property type="match status" value="1"/>
</dbReference>
<evidence type="ECO:0000256" key="6">
    <source>
        <dbReference type="ARBA" id="ARBA00022679"/>
    </source>
</evidence>
<dbReference type="InterPro" id="IPR000719">
    <property type="entry name" value="Prot_kinase_dom"/>
</dbReference>
<feature type="compositionally biased region" description="Basic and acidic residues" evidence="13">
    <location>
        <begin position="673"/>
        <end position="684"/>
    </location>
</feature>
<evidence type="ECO:0000256" key="8">
    <source>
        <dbReference type="ARBA" id="ARBA00022777"/>
    </source>
</evidence>
<dbReference type="InterPro" id="IPR008271">
    <property type="entry name" value="Ser/Thr_kinase_AS"/>
</dbReference>
<evidence type="ECO:0000313" key="16">
    <source>
        <dbReference type="Proteomes" id="UP000008066"/>
    </source>
</evidence>
<evidence type="ECO:0000256" key="1">
    <source>
        <dbReference type="ARBA" id="ARBA00004266"/>
    </source>
</evidence>
<dbReference type="InterPro" id="IPR011009">
    <property type="entry name" value="Kinase-like_dom_sf"/>
</dbReference>
<keyword evidence="6" id="KW-0808">Transferase</keyword>
<dbReference type="PROSITE" id="PS00108">
    <property type="entry name" value="PROTEIN_KINASE_ST"/>
    <property type="match status" value="1"/>
</dbReference>
<dbReference type="EC" id="2.7.11.1" evidence="3"/>
<dbReference type="InterPro" id="IPR017441">
    <property type="entry name" value="Protein_kinase_ATP_BS"/>
</dbReference>
<dbReference type="FunFam" id="1.10.510.10:FF:000394">
    <property type="entry name" value="Serine/threonine-protein kinase HSL1"/>
    <property type="match status" value="1"/>
</dbReference>
<dbReference type="Proteomes" id="UP000008066">
    <property type="component" value="Unassembled WGS sequence"/>
</dbReference>
<feature type="compositionally biased region" description="Basic residues" evidence="13">
    <location>
        <begin position="654"/>
        <end position="663"/>
    </location>
</feature>
<keyword evidence="4" id="KW-0723">Serine/threonine-protein kinase</keyword>
<feature type="binding site" evidence="12">
    <location>
        <position position="161"/>
    </location>
    <ligand>
        <name>ATP</name>
        <dbReference type="ChEBI" id="CHEBI:30616"/>
    </ligand>
</feature>
<keyword evidence="9 12" id="KW-0067">ATP-binding</keyword>
<evidence type="ECO:0000256" key="3">
    <source>
        <dbReference type="ARBA" id="ARBA00012513"/>
    </source>
</evidence>
<comment type="catalytic activity">
    <reaction evidence="11">
        <text>L-seryl-[protein] + ATP = O-phospho-L-seryl-[protein] + ADP + H(+)</text>
        <dbReference type="Rhea" id="RHEA:17989"/>
        <dbReference type="Rhea" id="RHEA-COMP:9863"/>
        <dbReference type="Rhea" id="RHEA-COMP:11604"/>
        <dbReference type="ChEBI" id="CHEBI:15378"/>
        <dbReference type="ChEBI" id="CHEBI:29999"/>
        <dbReference type="ChEBI" id="CHEBI:30616"/>
        <dbReference type="ChEBI" id="CHEBI:83421"/>
        <dbReference type="ChEBI" id="CHEBI:456216"/>
        <dbReference type="EC" id="2.7.11.1"/>
    </reaction>
</comment>
<protein>
    <recommendedName>
        <fullName evidence="3">non-specific serine/threonine protein kinase</fullName>
        <ecNumber evidence="3">2.7.11.1</ecNumber>
    </recommendedName>
</protein>
<gene>
    <name evidence="15" type="ORF">CTHT_0012540</name>
</gene>
<feature type="compositionally biased region" description="Polar residues" evidence="13">
    <location>
        <begin position="685"/>
        <end position="700"/>
    </location>
</feature>
<keyword evidence="7 12" id="KW-0547">Nucleotide-binding</keyword>
<accession>G0S169</accession>
<dbReference type="KEGG" id="cthr:CTHT_0012540"/>
<feature type="region of interest" description="Disordered" evidence="13">
    <location>
        <begin position="602"/>
        <end position="700"/>
    </location>
</feature>
<dbReference type="EMBL" id="GL988039">
    <property type="protein sequence ID" value="EGS22779.1"/>
    <property type="molecule type" value="Genomic_DNA"/>
</dbReference>
<dbReference type="InterPro" id="IPR031850">
    <property type="entry name" value="Fungal_KA1_dom"/>
</dbReference>
<evidence type="ECO:0000256" key="5">
    <source>
        <dbReference type="ARBA" id="ARBA00022553"/>
    </source>
</evidence>
<dbReference type="GO" id="GO:0005940">
    <property type="term" value="C:septin ring"/>
    <property type="evidence" value="ECO:0007669"/>
    <property type="project" value="UniProtKB-ARBA"/>
</dbReference>
<dbReference type="GO" id="GO:0005935">
    <property type="term" value="C:cellular bud neck"/>
    <property type="evidence" value="ECO:0007669"/>
    <property type="project" value="UniProtKB-SubCell"/>
</dbReference>
<name>G0S169_CHATD</name>
<comment type="subcellular location">
    <subcellularLocation>
        <location evidence="1">Bud neck</location>
    </subcellularLocation>
</comment>
<dbReference type="GO" id="GO:0035556">
    <property type="term" value="P:intracellular signal transduction"/>
    <property type="evidence" value="ECO:0007669"/>
    <property type="project" value="TreeGrafter"/>
</dbReference>
<feature type="domain" description="Protein kinase" evidence="14">
    <location>
        <begin position="128"/>
        <end position="406"/>
    </location>
</feature>
<evidence type="ECO:0000256" key="2">
    <source>
        <dbReference type="ARBA" id="ARBA00010791"/>
    </source>
</evidence>
<dbReference type="InterPro" id="IPR043024">
    <property type="entry name" value="KA1_sf_fungal"/>
</dbReference>
<dbReference type="PANTHER" id="PTHR24346">
    <property type="entry name" value="MAP/MICROTUBULE AFFINITY-REGULATING KINASE"/>
    <property type="match status" value="1"/>
</dbReference>
<dbReference type="Gene3D" id="1.10.510.10">
    <property type="entry name" value="Transferase(Phosphotransferase) domain 1"/>
    <property type="match status" value="1"/>
</dbReference>
<comment type="catalytic activity">
    <reaction evidence="10">
        <text>L-threonyl-[protein] + ATP = O-phospho-L-threonyl-[protein] + ADP + H(+)</text>
        <dbReference type="Rhea" id="RHEA:46608"/>
        <dbReference type="Rhea" id="RHEA-COMP:11060"/>
        <dbReference type="Rhea" id="RHEA-COMP:11605"/>
        <dbReference type="ChEBI" id="CHEBI:15378"/>
        <dbReference type="ChEBI" id="CHEBI:30013"/>
        <dbReference type="ChEBI" id="CHEBI:30616"/>
        <dbReference type="ChEBI" id="CHEBI:61977"/>
        <dbReference type="ChEBI" id="CHEBI:456216"/>
        <dbReference type="EC" id="2.7.11.1"/>
    </reaction>
</comment>
<dbReference type="SMART" id="SM00220">
    <property type="entry name" value="S_TKc"/>
    <property type="match status" value="1"/>
</dbReference>
<feature type="region of interest" description="Disordered" evidence="13">
    <location>
        <begin position="1045"/>
        <end position="1079"/>
    </location>
</feature>
<dbReference type="HOGENOM" id="CLU_004222_0_0_1"/>
<keyword evidence="5" id="KW-0597">Phosphoprotein</keyword>
<dbReference type="GeneID" id="18255292"/>